<dbReference type="Proteomes" id="UP000061010">
    <property type="component" value="Chromosome"/>
</dbReference>
<feature type="domain" description="CobN/magnesium chelatase" evidence="2">
    <location>
        <begin position="132"/>
        <end position="1187"/>
    </location>
</feature>
<accession>A0A0S1B4P5</accession>
<gene>
    <name evidence="3" type="primary">cobN</name>
    <name evidence="3" type="ORF">AOT14_36090</name>
</gene>
<evidence type="ECO:0000259" key="2">
    <source>
        <dbReference type="Pfam" id="PF02514"/>
    </source>
</evidence>
<dbReference type="PATRIC" id="fig|128780.6.peg.3655"/>
<keyword evidence="1" id="KW-0732">Signal</keyword>
<proteinExistence type="predicted"/>
<reference evidence="3 4" key="1">
    <citation type="journal article" date="2015" name="Genome Announc.">
        <title>Complete Genome Sequencing of Stenotrophomonas acidaminiphila ZAC14D2_NAIMI4_2, a Multidrug-Resistant Strain Isolated from Sediments of a Polluted River in Mexico, Uncovers New Antibiotic Resistance Genes and a Novel Class-II Lasso Peptide Biosynthesis Gene Cluster.</title>
        <authorList>
            <person name="Vinuesa P."/>
            <person name="Ochoa-Sanchez L.E."/>
        </authorList>
    </citation>
    <scope>NUCLEOTIDE SEQUENCE [LARGE SCALE GENOMIC DNA]</scope>
    <source>
        <strain evidence="3 4">ZAC14D2_NAIMI4_2</strain>
    </source>
</reference>
<dbReference type="Pfam" id="PF02514">
    <property type="entry name" value="CobN-Mg_chel"/>
    <property type="match status" value="1"/>
</dbReference>
<dbReference type="PANTHER" id="PTHR44119:SF4">
    <property type="entry name" value="AEROBIC COBALTOCHELATASE SUBUNIT COBN"/>
    <property type="match status" value="1"/>
</dbReference>
<evidence type="ECO:0000313" key="3">
    <source>
        <dbReference type="EMBL" id="ALJ29942.1"/>
    </source>
</evidence>
<dbReference type="PANTHER" id="PTHR44119">
    <property type="entry name" value="MAGNESIUM-CHELATASE SUBUNIT CHLH, CHLOROPLASTIC"/>
    <property type="match status" value="1"/>
</dbReference>
<evidence type="ECO:0000256" key="1">
    <source>
        <dbReference type="SAM" id="SignalP"/>
    </source>
</evidence>
<feature type="signal peptide" evidence="1">
    <location>
        <begin position="1"/>
        <end position="25"/>
    </location>
</feature>
<protein>
    <submittedName>
        <fullName evidence="3">Aerobic cobaltochelatase subunit CobN</fullName>
    </submittedName>
</protein>
<keyword evidence="4" id="KW-1185">Reference proteome</keyword>
<name>A0A0S1B4P5_9GAMM</name>
<feature type="chain" id="PRO_5006588690" evidence="1">
    <location>
        <begin position="26"/>
        <end position="1298"/>
    </location>
</feature>
<evidence type="ECO:0000313" key="4">
    <source>
        <dbReference type="Proteomes" id="UP000061010"/>
    </source>
</evidence>
<dbReference type="CDD" id="cd10150">
    <property type="entry name" value="CobN_like"/>
    <property type="match status" value="1"/>
</dbReference>
<organism evidence="3 4">
    <name type="scientific">Stenotrophomonas acidaminiphila</name>
    <dbReference type="NCBI Taxonomy" id="128780"/>
    <lineage>
        <taxon>Bacteria</taxon>
        <taxon>Pseudomonadati</taxon>
        <taxon>Pseudomonadota</taxon>
        <taxon>Gammaproteobacteria</taxon>
        <taxon>Lysobacterales</taxon>
        <taxon>Lysobacteraceae</taxon>
        <taxon>Stenotrophomonas</taxon>
    </lineage>
</organism>
<dbReference type="EMBL" id="CP012900">
    <property type="protein sequence ID" value="ALJ29942.1"/>
    <property type="molecule type" value="Genomic_DNA"/>
</dbReference>
<dbReference type="InterPro" id="IPR003672">
    <property type="entry name" value="CobN/Mg_chltase"/>
</dbReference>
<sequence length="1298" mass="141625" precursor="true">MARLSMARWHWGWLGALLLAGPAMARDATLRVDVVASDFVPPSKTARLDAIGRDEGVRFRHLAIGADATAAEGWPGDATLVILDTPRRPDAGAVVAAVGERLHAGKVPWLRVGGGALAFGNLPPEQAQRLAGYYAGGGEANFRHLARYVARLHDGRDTAAVPPPQPLPVTGYHDPQAPQWFTDATALRQWWHRQGQSDWPKAAVIVAGNSVGSLQTEVLDAVIAAARRHRVAAFGVWFDGDAEDGLQRALAGLDVDSMVNLTHLQNGKARAAEFLELDVPVLQALNYRQGDAAAWRTADSGVPAALLATFVTVPEGWGIGDPLVVSASQQGTQQPIPEQVEALAAKLARLGALRRTPADAKRVALMFWNAPDGEKNLSASHLNVPRSLALLSRRLADAGYSVTPADEQRLISDAQAMLGGYYHPESLDALLQRDLAATFPIARYRQWLDTLPAARKQALMQRWGDPEKHPAVRLRDGQPVFVIPRLLLGNLLLMPQPPRADRLGQSTHDGTALPNHYYLAAYQFVREGFAADALVHFGTHGTQEWLPGKDRGLWTNDYPLLVLGDLPVFYPYIQDNIGEAVQARRRGRAIIISHQTPAFAPAGLYDELRDLHAAIHEYQQLDAGQVHEQAAAHIRQMALDAGIAADMGWDATRMQADFPAFFTQLHDHLHELARTAVPLGLHTFGQSAAPEHQLSTVMQQLGEPYYRALGLDPQEVFAGDWAQLQQSEPYRLLARHLRHGAPLEEIGDPVLRAHLQRARQLDAALGDTQEIEALLHGLEGGFITPGAGGDPVRNPDVRSGRNLYPFEPDKLPTRTAFASGRLALDQLLDAYRAGHDGRFPEKLAFSLWSSDAIRHLGVLESEVLHALGLRPVWDAGGKVSALEIVPDDELPHPRIDVVVQVTSVYRDQFDGFMRLLADAIERLAAMQPSPRNPVAAHARALEASLIERGQPPQRARELAALRIFSNAPGEYGSGLNRAVLAGPDADKHESSLADGFLSRMQYAYGAREGGVRLEGGNLLAEQLRGVQAAVLARSSNVHGLLSTDHPFEYLGGLSLAVRRLDGNSPALYVADLRQPQPRTTTTARFIADELRSNALNPQWIGAMQQEGYAGTLEVLKNVDNLFGWQVTDPSSVRADQWQALHDTYVRDVRRLGVNEWFERGNPDAQAQLIMRMLEAVERGYWQADARTRTELQQRLQQLQPAAHGNAETATTPAPGFGRGRAIPSTAATTVPATAGPTARSRAADAVMPTVHGHVMQRIEPPPASRSWPVWPGPLLLLLCLAAGALRQRRDNLRTAAFS</sequence>
<dbReference type="NCBIfam" id="NF004644">
    <property type="entry name" value="PRK05989.2-2"/>
    <property type="match status" value="1"/>
</dbReference>
<dbReference type="KEGG" id="sacz:AOT14_36090"/>